<feature type="domain" description="Zn(2)-C6 fungal-type" evidence="3">
    <location>
        <begin position="38"/>
        <end position="77"/>
    </location>
</feature>
<feature type="region of interest" description="Disordered" evidence="2">
    <location>
        <begin position="1"/>
        <end position="34"/>
    </location>
</feature>
<feature type="region of interest" description="Disordered" evidence="2">
    <location>
        <begin position="622"/>
        <end position="654"/>
    </location>
</feature>
<dbReference type="Proteomes" id="UP000250043">
    <property type="component" value="Unassembled WGS sequence"/>
</dbReference>
<dbReference type="PANTHER" id="PTHR46910">
    <property type="entry name" value="TRANSCRIPTION FACTOR PDR1"/>
    <property type="match status" value="1"/>
</dbReference>
<dbReference type="OrthoDB" id="3263880at2759"/>
<organism evidence="4 5">
    <name type="scientific">Obba rivulosa</name>
    <dbReference type="NCBI Taxonomy" id="1052685"/>
    <lineage>
        <taxon>Eukaryota</taxon>
        <taxon>Fungi</taxon>
        <taxon>Dikarya</taxon>
        <taxon>Basidiomycota</taxon>
        <taxon>Agaricomycotina</taxon>
        <taxon>Agaricomycetes</taxon>
        <taxon>Polyporales</taxon>
        <taxon>Gelatoporiaceae</taxon>
        <taxon>Obba</taxon>
    </lineage>
</organism>
<dbReference type="PROSITE" id="PS50048">
    <property type="entry name" value="ZN2_CY6_FUNGAL_2"/>
    <property type="match status" value="1"/>
</dbReference>
<evidence type="ECO:0000313" key="4">
    <source>
        <dbReference type="EMBL" id="OCH95495.1"/>
    </source>
</evidence>
<keyword evidence="1" id="KW-0539">Nucleus</keyword>
<dbReference type="SUPFAM" id="SSF57701">
    <property type="entry name" value="Zn2/Cys6 DNA-binding domain"/>
    <property type="match status" value="1"/>
</dbReference>
<sequence>MSPRRESPSLSRSCSTSPFPGARRAPGQPKSSRQQYSACGACRMRRVRCDLKDLPISGTGQHPPCSNCSERGLKCVDEFAEVKAVKLLRRGRRLQQVEAVYGKNAPEENSLHSVTPPRSIIPKLRPEFFSSPFFRRLNIQRPVVEPMEFYSRFMEFSKGNRDALQYPGQLLAMTLVIWAASFGVNEYGQEETHEASEDLRQRKDHINEMLHEMLYLIDMHGLLRKPSWDGVRVLLLILPLTQEVQSPMDRLTMYEATISQVYTLCSIAPASSVKSGQGEFVDALVRARIFWYAHVVDGISSGLRGGRLLLTDSDLSSFEATLPSLGDPSGESASYAFTYRYATIPIRIASVCRQVHAALTGPKARQSHDIDEDRLHDAWDVLDQCWKDFDGLRQFGTSPVVQAEDVERFIDGWQIFVFECHNVIREALKQRLVSRTAPDTSFLPDAHAMTRTRKYETLVRLHAKASLRCNEVVRHVVAILRRNLGTPFFQYDAKLIRDGCFFAGFLLASESGSTEDVETCLQALGEMRWAFSKSDEREQTVRMVWESRSAQPRMRNHTPGSGDEQLQLLSASETQYPRRPMPRSLSIPPLTLQTNAMPDLYGASAPPSTACSVDGNWPSTLSAGSPGADHYNGSIGSHRSSPSSTSRSSPYVRSPQDALAMPLGRLGQAGCSDQPYYMLPYNYIQGESGDAHTQSNTMSAALSSEHSPGYTAPQYFDTASVVFPGAPIGHSGTGPGDMSTSPLGTNGGSFGSAFYH</sequence>
<dbReference type="Gene3D" id="4.10.240.10">
    <property type="entry name" value="Zn(2)-C6 fungal-type DNA-binding domain"/>
    <property type="match status" value="1"/>
</dbReference>
<dbReference type="InterPro" id="IPR050987">
    <property type="entry name" value="AtrR-like"/>
</dbReference>
<feature type="compositionally biased region" description="Low complexity" evidence="2">
    <location>
        <begin position="8"/>
        <end position="18"/>
    </location>
</feature>
<dbReference type="CDD" id="cd12148">
    <property type="entry name" value="fungal_TF_MHR"/>
    <property type="match status" value="1"/>
</dbReference>
<feature type="compositionally biased region" description="Low complexity" evidence="2">
    <location>
        <begin position="634"/>
        <end position="654"/>
    </location>
</feature>
<evidence type="ECO:0000313" key="5">
    <source>
        <dbReference type="Proteomes" id="UP000250043"/>
    </source>
</evidence>
<dbReference type="CDD" id="cd00067">
    <property type="entry name" value="GAL4"/>
    <property type="match status" value="1"/>
</dbReference>
<evidence type="ECO:0000256" key="2">
    <source>
        <dbReference type="SAM" id="MobiDB-lite"/>
    </source>
</evidence>
<dbReference type="EMBL" id="KV722335">
    <property type="protein sequence ID" value="OCH95495.1"/>
    <property type="molecule type" value="Genomic_DNA"/>
</dbReference>
<dbReference type="InterPro" id="IPR001138">
    <property type="entry name" value="Zn2Cys6_DnaBD"/>
</dbReference>
<protein>
    <recommendedName>
        <fullName evidence="3">Zn(2)-C6 fungal-type domain-containing protein</fullName>
    </recommendedName>
</protein>
<evidence type="ECO:0000259" key="3">
    <source>
        <dbReference type="PROSITE" id="PS50048"/>
    </source>
</evidence>
<reference evidence="4 5" key="1">
    <citation type="submission" date="2016-07" db="EMBL/GenBank/DDBJ databases">
        <title>Draft genome of the white-rot fungus Obba rivulosa 3A-2.</title>
        <authorList>
            <consortium name="DOE Joint Genome Institute"/>
            <person name="Miettinen O."/>
            <person name="Riley R."/>
            <person name="Acob R."/>
            <person name="Barry K."/>
            <person name="Cullen D."/>
            <person name="De Vries R."/>
            <person name="Hainaut M."/>
            <person name="Hatakka A."/>
            <person name="Henrissat B."/>
            <person name="Hilden K."/>
            <person name="Kuo R."/>
            <person name="Labutti K."/>
            <person name="Lipzen A."/>
            <person name="Makela M.R."/>
            <person name="Sandor L."/>
            <person name="Spatafora J.W."/>
            <person name="Grigoriev I.V."/>
            <person name="Hibbett D.S."/>
        </authorList>
    </citation>
    <scope>NUCLEOTIDE SEQUENCE [LARGE SCALE GENOMIC DNA]</scope>
    <source>
        <strain evidence="4 5">3A-2</strain>
    </source>
</reference>
<gene>
    <name evidence="4" type="ORF">OBBRIDRAFT_788050</name>
</gene>
<dbReference type="PANTHER" id="PTHR46910:SF1">
    <property type="entry name" value="MISCELLANEOUS ZN(II)2CYS6 TRANSCRIPTION FACTOR (EUROFUNG)-RELATED"/>
    <property type="match status" value="1"/>
</dbReference>
<dbReference type="AlphaFoldDB" id="A0A8E2J692"/>
<accession>A0A8E2J692</accession>
<dbReference type="GO" id="GO:0000981">
    <property type="term" value="F:DNA-binding transcription factor activity, RNA polymerase II-specific"/>
    <property type="evidence" value="ECO:0007669"/>
    <property type="project" value="InterPro"/>
</dbReference>
<dbReference type="SMART" id="SM00066">
    <property type="entry name" value="GAL4"/>
    <property type="match status" value="1"/>
</dbReference>
<proteinExistence type="predicted"/>
<evidence type="ECO:0000256" key="1">
    <source>
        <dbReference type="ARBA" id="ARBA00023242"/>
    </source>
</evidence>
<dbReference type="InterPro" id="IPR036864">
    <property type="entry name" value="Zn2-C6_fun-type_DNA-bd_sf"/>
</dbReference>
<dbReference type="Pfam" id="PF00172">
    <property type="entry name" value="Zn_clus"/>
    <property type="match status" value="1"/>
</dbReference>
<keyword evidence="5" id="KW-1185">Reference proteome</keyword>
<name>A0A8E2J692_9APHY</name>
<dbReference type="GO" id="GO:0008270">
    <property type="term" value="F:zinc ion binding"/>
    <property type="evidence" value="ECO:0007669"/>
    <property type="project" value="InterPro"/>
</dbReference>